<accession>A0A4P6WUV5</accession>
<keyword evidence="3 5" id="KW-1133">Transmembrane helix</keyword>
<dbReference type="KEGG" id="hpse:HPF_01120"/>
<proteinExistence type="predicted"/>
<evidence type="ECO:0000313" key="6">
    <source>
        <dbReference type="EMBL" id="QBM26259.1"/>
    </source>
</evidence>
<keyword evidence="4 5" id="KW-0472">Membrane</keyword>
<name>A0A4P6WUV5_HYDPS</name>
<feature type="transmembrane region" description="Helical" evidence="5">
    <location>
        <begin position="205"/>
        <end position="223"/>
    </location>
</feature>
<dbReference type="EMBL" id="CP037867">
    <property type="protein sequence ID" value="QBM26259.1"/>
    <property type="molecule type" value="Genomic_DNA"/>
</dbReference>
<dbReference type="GO" id="GO:0016020">
    <property type="term" value="C:membrane"/>
    <property type="evidence" value="ECO:0007669"/>
    <property type="project" value="UniProtKB-SubCell"/>
</dbReference>
<feature type="transmembrane region" description="Helical" evidence="5">
    <location>
        <begin position="61"/>
        <end position="82"/>
    </location>
</feature>
<evidence type="ECO:0000256" key="3">
    <source>
        <dbReference type="ARBA" id="ARBA00022989"/>
    </source>
</evidence>
<feature type="transmembrane region" description="Helical" evidence="5">
    <location>
        <begin position="229"/>
        <end position="254"/>
    </location>
</feature>
<dbReference type="PANTHER" id="PTHR30249:SF0">
    <property type="entry name" value="PLASTIDAL GLYCOLATE_GLYCERATE TRANSLOCATOR 1, CHLOROPLASTIC"/>
    <property type="match status" value="1"/>
</dbReference>
<gene>
    <name evidence="6" type="primary">yohK</name>
    <name evidence="6" type="ORF">HPF_01120</name>
</gene>
<feature type="transmembrane region" description="Helical" evidence="5">
    <location>
        <begin position="173"/>
        <end position="193"/>
    </location>
</feature>
<evidence type="ECO:0000256" key="5">
    <source>
        <dbReference type="SAM" id="Phobius"/>
    </source>
</evidence>
<feature type="transmembrane region" description="Helical" evidence="5">
    <location>
        <begin position="88"/>
        <end position="105"/>
    </location>
</feature>
<keyword evidence="2 5" id="KW-0812">Transmembrane</keyword>
<reference evidence="6 7" key="1">
    <citation type="submission" date="2019-03" db="EMBL/GenBank/DDBJ databases">
        <authorList>
            <person name="Sebastian G."/>
            <person name="Baumann P."/>
            <person name="Ruckert C."/>
            <person name="Kalinowski J."/>
            <person name="Nebel B."/>
            <person name="Takors R."/>
            <person name="Blombach B."/>
        </authorList>
    </citation>
    <scope>NUCLEOTIDE SEQUENCE [LARGE SCALE GENOMIC DNA]</scope>
    <source>
        <strain evidence="6 7">DSM 1084</strain>
    </source>
</reference>
<sequence length="257" mass="26423">MSTEAPLTQVAAGSAIGGRLVDVWVYLSTTPLLGLAVTLLVYQGAFMLYRRSGFHPLANPVALAVIALGSLLWVTGTPYATYFEGAQFVHFLLGPATVALAVPLYEQLPRLKRLWLPMLGALVVGTLAATVSAIGIGWALGASKATIASLAPKSVTAPVAMGIAEKIGGLPTLTAVLVVCTGILGAASARGLFDLLRITDPTVRGFALGTAAHGIGTARAFLVSEEMGAFAGLAMGLSALFSAVALPLVAGWLLRWL</sequence>
<keyword evidence="7" id="KW-1185">Reference proteome</keyword>
<evidence type="ECO:0000256" key="1">
    <source>
        <dbReference type="ARBA" id="ARBA00004141"/>
    </source>
</evidence>
<feature type="transmembrane region" description="Helical" evidence="5">
    <location>
        <begin position="114"/>
        <end position="140"/>
    </location>
</feature>
<dbReference type="Proteomes" id="UP000293912">
    <property type="component" value="Chromosome"/>
</dbReference>
<evidence type="ECO:0000313" key="7">
    <source>
        <dbReference type="Proteomes" id="UP000293912"/>
    </source>
</evidence>
<feature type="transmembrane region" description="Helical" evidence="5">
    <location>
        <begin position="23"/>
        <end position="49"/>
    </location>
</feature>
<dbReference type="InterPro" id="IPR007300">
    <property type="entry name" value="CidB/LrgB"/>
</dbReference>
<evidence type="ECO:0000256" key="2">
    <source>
        <dbReference type="ARBA" id="ARBA00022692"/>
    </source>
</evidence>
<evidence type="ECO:0000256" key="4">
    <source>
        <dbReference type="ARBA" id="ARBA00023136"/>
    </source>
</evidence>
<dbReference type="AlphaFoldDB" id="A0A4P6WUV5"/>
<dbReference type="PANTHER" id="PTHR30249">
    <property type="entry name" value="PUTATIVE SEROTONIN TRANSPORTER"/>
    <property type="match status" value="1"/>
</dbReference>
<protein>
    <submittedName>
        <fullName evidence="6">Inner membrane protein YohK</fullName>
    </submittedName>
</protein>
<comment type="subcellular location">
    <subcellularLocation>
        <location evidence="1">Membrane</location>
        <topology evidence="1">Multi-pass membrane protein</topology>
    </subcellularLocation>
</comment>
<dbReference type="Pfam" id="PF04172">
    <property type="entry name" value="LrgB"/>
    <property type="match status" value="1"/>
</dbReference>
<organism evidence="6 7">
    <name type="scientific">Hydrogenophaga pseudoflava</name>
    <name type="common">Pseudomonas carboxydoflava</name>
    <dbReference type="NCBI Taxonomy" id="47421"/>
    <lineage>
        <taxon>Bacteria</taxon>
        <taxon>Pseudomonadati</taxon>
        <taxon>Pseudomonadota</taxon>
        <taxon>Betaproteobacteria</taxon>
        <taxon>Burkholderiales</taxon>
        <taxon>Comamonadaceae</taxon>
        <taxon>Hydrogenophaga</taxon>
    </lineage>
</organism>
<dbReference type="RefSeq" id="WP_207959282.1">
    <property type="nucleotide sequence ID" value="NZ_CP037867.1"/>
</dbReference>